<dbReference type="InterPro" id="IPR049457">
    <property type="entry name" value="Emfourin"/>
</dbReference>
<proteinExistence type="predicted"/>
<accession>A0ABT8S1V0</accession>
<keyword evidence="3" id="KW-1185">Reference proteome</keyword>
<evidence type="ECO:0000313" key="2">
    <source>
        <dbReference type="EMBL" id="MDO1532793.1"/>
    </source>
</evidence>
<sequence length="101" mass="10653">MTEPADPARPAVRRVRIERRGGLAGLAVSAEHDFAALNAAQQQALERVIEAAASDRPARSRGAPPGPAPGADRFSYRLRVEDAAGGEQVIDLPEDAMPSVL</sequence>
<dbReference type="Proteomes" id="UP001169027">
    <property type="component" value="Unassembled WGS sequence"/>
</dbReference>
<organism evidence="2 3">
    <name type="scientific">Variovorax ginsengisoli</name>
    <dbReference type="NCBI Taxonomy" id="363844"/>
    <lineage>
        <taxon>Bacteria</taxon>
        <taxon>Pseudomonadati</taxon>
        <taxon>Pseudomonadota</taxon>
        <taxon>Betaproteobacteria</taxon>
        <taxon>Burkholderiales</taxon>
        <taxon>Comamonadaceae</taxon>
        <taxon>Variovorax</taxon>
    </lineage>
</organism>
<name>A0ABT8S1V0_9BURK</name>
<protein>
    <submittedName>
        <fullName evidence="2">Uncharacterized protein</fullName>
    </submittedName>
</protein>
<comment type="caution">
    <text evidence="2">The sequence shown here is derived from an EMBL/GenBank/DDBJ whole genome shotgun (WGS) entry which is preliminary data.</text>
</comment>
<reference evidence="2" key="1">
    <citation type="submission" date="2023-06" db="EMBL/GenBank/DDBJ databases">
        <authorList>
            <person name="Jiang Y."/>
            <person name="Liu Q."/>
        </authorList>
    </citation>
    <scope>NUCLEOTIDE SEQUENCE</scope>
    <source>
        <strain evidence="2">CGMCC 1.12090</strain>
    </source>
</reference>
<evidence type="ECO:0000313" key="3">
    <source>
        <dbReference type="Proteomes" id="UP001169027"/>
    </source>
</evidence>
<feature type="compositionally biased region" description="Low complexity" evidence="1">
    <location>
        <begin position="51"/>
        <end position="73"/>
    </location>
</feature>
<dbReference type="EMBL" id="JAUKVY010000006">
    <property type="protein sequence ID" value="MDO1532793.1"/>
    <property type="molecule type" value="Genomic_DNA"/>
</dbReference>
<dbReference type="RefSeq" id="WP_301807999.1">
    <property type="nucleotide sequence ID" value="NZ_JAUJZH010000006.1"/>
</dbReference>
<gene>
    <name evidence="2" type="ORF">Q2T77_10875</name>
</gene>
<evidence type="ECO:0000256" key="1">
    <source>
        <dbReference type="SAM" id="MobiDB-lite"/>
    </source>
</evidence>
<feature type="region of interest" description="Disordered" evidence="1">
    <location>
        <begin position="51"/>
        <end position="74"/>
    </location>
</feature>
<dbReference type="Pfam" id="PF20242">
    <property type="entry name" value="Emfourin"/>
    <property type="match status" value="1"/>
</dbReference>